<comment type="caution">
    <text evidence="2">The sequence shown here is derived from an EMBL/GenBank/DDBJ whole genome shotgun (WGS) entry which is preliminary data.</text>
</comment>
<feature type="binding site" evidence="1">
    <location>
        <position position="108"/>
    </location>
    <ligand>
        <name>Mg(2+)</name>
        <dbReference type="ChEBI" id="CHEBI:18420"/>
        <label>1</label>
        <note>catalytic</note>
    </ligand>
</feature>
<dbReference type="Pfam" id="PF00459">
    <property type="entry name" value="Inositol_P"/>
    <property type="match status" value="1"/>
</dbReference>
<evidence type="ECO:0000256" key="1">
    <source>
        <dbReference type="PIRSR" id="PIRSR600760-2"/>
    </source>
</evidence>
<evidence type="ECO:0008006" key="4">
    <source>
        <dbReference type="Google" id="ProtNLM"/>
    </source>
</evidence>
<evidence type="ECO:0000313" key="2">
    <source>
        <dbReference type="EMBL" id="PIE33437.1"/>
    </source>
</evidence>
<proteinExistence type="predicted"/>
<reference evidence="2 3" key="1">
    <citation type="submission" date="2017-10" db="EMBL/GenBank/DDBJ databases">
        <title>Novel microbial diversity and functional potential in the marine mammal oral microbiome.</title>
        <authorList>
            <person name="Dudek N.K."/>
            <person name="Sun C.L."/>
            <person name="Burstein D."/>
            <person name="Kantor R.S."/>
            <person name="Aliaga Goltsman D.S."/>
            <person name="Bik E.M."/>
            <person name="Thomas B.C."/>
            <person name="Banfield J.F."/>
            <person name="Relman D.A."/>
        </authorList>
    </citation>
    <scope>NUCLEOTIDE SEQUENCE [LARGE SCALE GENOMIC DNA]</scope>
    <source>
        <strain evidence="2">DOLJORAL78_47_16</strain>
    </source>
</reference>
<dbReference type="PANTHER" id="PTHR20854:SF4">
    <property type="entry name" value="INOSITOL-1-MONOPHOSPHATASE-RELATED"/>
    <property type="match status" value="1"/>
</dbReference>
<dbReference type="PANTHER" id="PTHR20854">
    <property type="entry name" value="INOSITOL MONOPHOSPHATASE"/>
    <property type="match status" value="1"/>
</dbReference>
<comment type="cofactor">
    <cofactor evidence="1">
        <name>Mg(2+)</name>
        <dbReference type="ChEBI" id="CHEBI:18420"/>
    </cofactor>
</comment>
<dbReference type="InterPro" id="IPR000760">
    <property type="entry name" value="Inositol_monophosphatase-like"/>
</dbReference>
<feature type="binding site" evidence="1">
    <location>
        <position position="105"/>
    </location>
    <ligand>
        <name>Mg(2+)</name>
        <dbReference type="ChEBI" id="CHEBI:18420"/>
        <label>1</label>
        <note>catalytic</note>
    </ligand>
</feature>
<dbReference type="GO" id="GO:0006020">
    <property type="term" value="P:inositol metabolic process"/>
    <property type="evidence" value="ECO:0007669"/>
    <property type="project" value="TreeGrafter"/>
</dbReference>
<dbReference type="GO" id="GO:0046872">
    <property type="term" value="F:metal ion binding"/>
    <property type="evidence" value="ECO:0007669"/>
    <property type="project" value="UniProtKB-KW"/>
</dbReference>
<keyword evidence="1" id="KW-0460">Magnesium</keyword>
<dbReference type="Gene3D" id="3.40.190.80">
    <property type="match status" value="1"/>
</dbReference>
<dbReference type="PRINTS" id="PR00377">
    <property type="entry name" value="IMPHPHTASES"/>
</dbReference>
<accession>A0A2G6KCQ1</accession>
<evidence type="ECO:0000313" key="3">
    <source>
        <dbReference type="Proteomes" id="UP000230821"/>
    </source>
</evidence>
<protein>
    <recommendedName>
        <fullName evidence="4">Inositol monophosphatase</fullName>
    </recommendedName>
</protein>
<dbReference type="GO" id="GO:0007165">
    <property type="term" value="P:signal transduction"/>
    <property type="evidence" value="ECO:0007669"/>
    <property type="project" value="TreeGrafter"/>
</dbReference>
<dbReference type="SUPFAM" id="SSF56655">
    <property type="entry name" value="Carbohydrate phosphatase"/>
    <property type="match status" value="1"/>
</dbReference>
<gene>
    <name evidence="2" type="ORF">CSA56_11560</name>
</gene>
<dbReference type="EMBL" id="PDSK01000098">
    <property type="protein sequence ID" value="PIE33437.1"/>
    <property type="molecule type" value="Genomic_DNA"/>
</dbReference>
<dbReference type="Gene3D" id="3.30.540.10">
    <property type="entry name" value="Fructose-1,6-Bisphosphatase, subunit A, domain 1"/>
    <property type="match status" value="1"/>
</dbReference>
<dbReference type="AlphaFoldDB" id="A0A2G6KCQ1"/>
<organism evidence="2 3">
    <name type="scientific">candidate division KSB3 bacterium</name>
    <dbReference type="NCBI Taxonomy" id="2044937"/>
    <lineage>
        <taxon>Bacteria</taxon>
        <taxon>candidate division KSB3</taxon>
    </lineage>
</organism>
<dbReference type="Proteomes" id="UP000230821">
    <property type="component" value="Unassembled WGS sequence"/>
</dbReference>
<dbReference type="GO" id="GO:0008934">
    <property type="term" value="F:inositol monophosphate 1-phosphatase activity"/>
    <property type="evidence" value="ECO:0007669"/>
    <property type="project" value="TreeGrafter"/>
</dbReference>
<feature type="binding site" evidence="1">
    <location>
        <position position="86"/>
    </location>
    <ligand>
        <name>Mg(2+)</name>
        <dbReference type="ChEBI" id="CHEBI:18420"/>
        <label>1</label>
        <note>catalytic</note>
    </ligand>
</feature>
<keyword evidence="1" id="KW-0479">Metal-binding</keyword>
<name>A0A2G6KCQ1_9BACT</name>
<sequence length="289" mass="31623">MSLKPRSVTSSLDVFVPLRPKKMLNYFQEIYRRVADYLVTQGEHDTGIIQVNPKGDQTKAFDYNTEEMILNYFEKQLPFPVQVLTEERGEISLGSGSPHYTIIIDPVDGSNNFMRGLGMTGFSVAAIPAGEPLSIYHVQYGFVGHIYLDKVFTCEKGKGAFCNGEALYTSQQRELHRSCLSIYAVGPNAEDLACNVPLLKAVTDIRNFGTAAYEICQVAAGGLDGFIDIRGPLTPENFMAAAPMVLEAGGVITDERGEALAPVEKLENGCKFIASGNRTLHDAILKTLS</sequence>